<reference evidence="4" key="1">
    <citation type="submission" date="2017-09" db="EMBL/GenBank/DDBJ databases">
        <title>The Reconstruction of 2,631 Draft Metagenome-Assembled Genomes from the Global Oceans.</title>
        <authorList>
            <person name="Tully B.J."/>
            <person name="Graham E.D."/>
            <person name="Heidelberg J.F."/>
        </authorList>
    </citation>
    <scope>NUCLEOTIDE SEQUENCE [LARGE SCALE GENOMIC DNA]</scope>
</reference>
<dbReference type="InterPro" id="IPR036188">
    <property type="entry name" value="FAD/NAD-bd_sf"/>
</dbReference>
<dbReference type="Gene3D" id="3.50.50.60">
    <property type="entry name" value="FAD/NAD(P)-binding domain"/>
    <property type="match status" value="1"/>
</dbReference>
<comment type="caution">
    <text evidence="3">The sequence shown here is derived from an EMBL/GenBank/DDBJ whole genome shotgun (WGS) entry which is preliminary data.</text>
</comment>
<dbReference type="Gene3D" id="3.30.9.10">
    <property type="entry name" value="D-Amino Acid Oxidase, subunit A, domain 2"/>
    <property type="match status" value="1"/>
</dbReference>
<dbReference type="GO" id="GO:0016491">
    <property type="term" value="F:oxidoreductase activity"/>
    <property type="evidence" value="ECO:0007669"/>
    <property type="project" value="UniProtKB-KW"/>
</dbReference>
<evidence type="ECO:0000313" key="4">
    <source>
        <dbReference type="Proteomes" id="UP000226525"/>
    </source>
</evidence>
<keyword evidence="1" id="KW-0560">Oxidoreductase</keyword>
<protein>
    <recommendedName>
        <fullName evidence="2">FAD dependent oxidoreductase domain-containing protein</fullName>
    </recommendedName>
</protein>
<proteinExistence type="predicted"/>
<dbReference type="Proteomes" id="UP000226525">
    <property type="component" value="Unassembled WGS sequence"/>
</dbReference>
<name>A0A2D6YIX4_9DELT</name>
<evidence type="ECO:0000256" key="1">
    <source>
        <dbReference type="ARBA" id="ARBA00023002"/>
    </source>
</evidence>
<dbReference type="AlphaFoldDB" id="A0A2D6YIX4"/>
<dbReference type="PANTHER" id="PTHR13847:SF287">
    <property type="entry name" value="FAD-DEPENDENT OXIDOREDUCTASE DOMAIN-CONTAINING PROTEIN 1"/>
    <property type="match status" value="1"/>
</dbReference>
<feature type="domain" description="FAD dependent oxidoreductase" evidence="2">
    <location>
        <begin position="5"/>
        <end position="353"/>
    </location>
</feature>
<organism evidence="3 4">
    <name type="scientific">SAR324 cluster bacterium</name>
    <dbReference type="NCBI Taxonomy" id="2024889"/>
    <lineage>
        <taxon>Bacteria</taxon>
        <taxon>Deltaproteobacteria</taxon>
        <taxon>SAR324 cluster</taxon>
    </lineage>
</organism>
<dbReference type="SUPFAM" id="SSF51905">
    <property type="entry name" value="FAD/NAD(P)-binding domain"/>
    <property type="match status" value="1"/>
</dbReference>
<sequence>MSSSDIIIVGAGINGCASAYQLAREGHQVTVIERFSPAAMASGWTLAGVRQSGRHPAELPIAIEAVEMWPKLSEELGADTGYRQEGNLRLARDENEVETIQDLVKVQSKASLDVIFLNGSVEIHEIAPAISQKVLAASFCRTDGHAEPHATVMAFRAAAERYGAKFLLGQAASEILVDRERFVGISTGKDRIVGNNCVIAAGIHSNDLLAPLGLSIPLSIPMVTVIQTEPLQPLLKPVFGVANANCAGRQQIDGRLRVTSSAMDWHGELTQGPPPAVAPTASSIARTIENVSAVLPAFSEAKIAKIWAGLLDLTPDALPVLERSPEIDGIVIAAGFSGHGFGIAPMTSLLVRDLVLDETPRLPLNAFKRSRFQGQEIKQGSLTLHG</sequence>
<evidence type="ECO:0000259" key="2">
    <source>
        <dbReference type="Pfam" id="PF01266"/>
    </source>
</evidence>
<accession>A0A2D6YIX4</accession>
<dbReference type="EMBL" id="NZEX01000078">
    <property type="protein sequence ID" value="MAH63130.1"/>
    <property type="molecule type" value="Genomic_DNA"/>
</dbReference>
<dbReference type="Pfam" id="PF01266">
    <property type="entry name" value="DAO"/>
    <property type="match status" value="1"/>
</dbReference>
<evidence type="ECO:0000313" key="3">
    <source>
        <dbReference type="EMBL" id="MAH63130.1"/>
    </source>
</evidence>
<gene>
    <name evidence="3" type="ORF">CMN54_06755</name>
</gene>
<dbReference type="InterPro" id="IPR006076">
    <property type="entry name" value="FAD-dep_OxRdtase"/>
</dbReference>
<dbReference type="GO" id="GO:0005737">
    <property type="term" value="C:cytoplasm"/>
    <property type="evidence" value="ECO:0007669"/>
    <property type="project" value="TreeGrafter"/>
</dbReference>
<dbReference type="PANTHER" id="PTHR13847">
    <property type="entry name" value="SARCOSINE DEHYDROGENASE-RELATED"/>
    <property type="match status" value="1"/>
</dbReference>